<reference evidence="6" key="1">
    <citation type="submission" date="2022-07" db="EMBL/GenBank/DDBJ databases">
        <title>Phylogenomic reconstructions and comparative analyses of Kickxellomycotina fungi.</title>
        <authorList>
            <person name="Reynolds N.K."/>
            <person name="Stajich J.E."/>
            <person name="Barry K."/>
            <person name="Grigoriev I.V."/>
            <person name="Crous P."/>
            <person name="Smith M.E."/>
        </authorList>
    </citation>
    <scope>NUCLEOTIDE SEQUENCE</scope>
    <source>
        <strain evidence="6">RSA 1196</strain>
    </source>
</reference>
<dbReference type="InterPro" id="IPR017865">
    <property type="entry name" value="F-actin_cap_asu_CS"/>
</dbReference>
<keyword evidence="4 5" id="KW-0009">Actin-binding</keyword>
<dbReference type="Pfam" id="PF01267">
    <property type="entry name" value="F-actin_cap_A"/>
    <property type="match status" value="1"/>
</dbReference>
<dbReference type="EMBL" id="JANBPY010001668">
    <property type="protein sequence ID" value="KAJ1959154.1"/>
    <property type="molecule type" value="Genomic_DNA"/>
</dbReference>
<evidence type="ECO:0000256" key="2">
    <source>
        <dbReference type="ARBA" id="ARBA00014038"/>
    </source>
</evidence>
<organism evidence="6 7">
    <name type="scientific">Dispira parvispora</name>
    <dbReference type="NCBI Taxonomy" id="1520584"/>
    <lineage>
        <taxon>Eukaryota</taxon>
        <taxon>Fungi</taxon>
        <taxon>Fungi incertae sedis</taxon>
        <taxon>Zoopagomycota</taxon>
        <taxon>Kickxellomycotina</taxon>
        <taxon>Dimargaritomycetes</taxon>
        <taxon>Dimargaritales</taxon>
        <taxon>Dimargaritaceae</taxon>
        <taxon>Dispira</taxon>
    </lineage>
</organism>
<keyword evidence="3 5" id="KW-0117">Actin capping</keyword>
<evidence type="ECO:0000313" key="7">
    <source>
        <dbReference type="Proteomes" id="UP001150925"/>
    </source>
</evidence>
<dbReference type="Gene3D" id="3.90.1150.210">
    <property type="entry name" value="F-actin capping protein, beta subunit"/>
    <property type="match status" value="1"/>
</dbReference>
<dbReference type="OrthoDB" id="340550at2759"/>
<comment type="similarity">
    <text evidence="1 5">Belongs to the F-actin-capping protein alpha subunit family.</text>
</comment>
<evidence type="ECO:0000256" key="3">
    <source>
        <dbReference type="ARBA" id="ARBA00022467"/>
    </source>
</evidence>
<dbReference type="SUPFAM" id="SSF90096">
    <property type="entry name" value="Subunits of heterodimeric actin filament capping protein Capz"/>
    <property type="match status" value="1"/>
</dbReference>
<keyword evidence="7" id="KW-1185">Reference proteome</keyword>
<dbReference type="GO" id="GO:0030036">
    <property type="term" value="P:actin cytoskeleton organization"/>
    <property type="evidence" value="ECO:0007669"/>
    <property type="project" value="TreeGrafter"/>
</dbReference>
<dbReference type="Proteomes" id="UP001150925">
    <property type="component" value="Unassembled WGS sequence"/>
</dbReference>
<comment type="subunit">
    <text evidence="5">Heterodimer of an alpha and a beta subunit.</text>
</comment>
<evidence type="ECO:0000256" key="4">
    <source>
        <dbReference type="ARBA" id="ARBA00023203"/>
    </source>
</evidence>
<dbReference type="InterPro" id="IPR002189">
    <property type="entry name" value="CapZ_alpha"/>
</dbReference>
<dbReference type="PANTHER" id="PTHR10653">
    <property type="entry name" value="F-ACTIN-CAPPING PROTEIN SUBUNIT ALPHA"/>
    <property type="match status" value="1"/>
</dbReference>
<proteinExistence type="inferred from homology"/>
<gene>
    <name evidence="6" type="primary">CAP1</name>
    <name evidence="6" type="ORF">IWQ62_004726</name>
</gene>
<dbReference type="PANTHER" id="PTHR10653:SF0">
    <property type="entry name" value="F-ACTIN-CAPPING PROTEIN SUBUNIT ALPHA"/>
    <property type="match status" value="1"/>
</dbReference>
<evidence type="ECO:0000256" key="1">
    <source>
        <dbReference type="ARBA" id="ARBA00010479"/>
    </source>
</evidence>
<feature type="non-terminal residue" evidence="6">
    <location>
        <position position="1"/>
    </location>
</feature>
<dbReference type="GO" id="GO:0008290">
    <property type="term" value="C:F-actin capping protein complex"/>
    <property type="evidence" value="ECO:0007669"/>
    <property type="project" value="UniProtKB-UniRule"/>
</dbReference>
<dbReference type="GO" id="GO:0030863">
    <property type="term" value="C:cortical cytoskeleton"/>
    <property type="evidence" value="ECO:0007669"/>
    <property type="project" value="TreeGrafter"/>
</dbReference>
<sequence>LSDAVDPADVADYAHMVVKRLGQAEKKYQLALNDAYAQLADTTFKGLRRNLPVNRCRMNWDKVQSYKLGTELSEK</sequence>
<dbReference type="PROSITE" id="PS00749">
    <property type="entry name" value="F_ACTIN_CAPPING_A_2"/>
    <property type="match status" value="1"/>
</dbReference>
<accession>A0A9W8ASC4</accession>
<comment type="caution">
    <text evidence="6">The sequence shown here is derived from an EMBL/GenBank/DDBJ whole genome shotgun (WGS) entry which is preliminary data.</text>
</comment>
<dbReference type="GO" id="GO:0051015">
    <property type="term" value="F:actin filament binding"/>
    <property type="evidence" value="ECO:0007669"/>
    <property type="project" value="TreeGrafter"/>
</dbReference>
<evidence type="ECO:0000313" key="6">
    <source>
        <dbReference type="EMBL" id="KAJ1959154.1"/>
    </source>
</evidence>
<dbReference type="InterPro" id="IPR042276">
    <property type="entry name" value="CapZ_alpha/beta_2"/>
</dbReference>
<dbReference type="InterPro" id="IPR037282">
    <property type="entry name" value="CapZ_alpha/beta"/>
</dbReference>
<evidence type="ECO:0000256" key="5">
    <source>
        <dbReference type="RuleBase" id="RU365077"/>
    </source>
</evidence>
<dbReference type="GO" id="GO:0051016">
    <property type="term" value="P:barbed-end actin filament capping"/>
    <property type="evidence" value="ECO:0007669"/>
    <property type="project" value="UniProtKB-UniRule"/>
</dbReference>
<name>A0A9W8ASC4_9FUNG</name>
<comment type="function">
    <text evidence="5">F-actin-capping proteins bind in a Ca(2+)-independent manner to the fast growing ends of actin filaments (barbed end) thereby blocking the exchange of subunits at these ends. Unlike other capping proteins (such as gelsolin and severin), these proteins do not sever actin filaments.</text>
</comment>
<protein>
    <recommendedName>
        <fullName evidence="2 5">F-actin-capping protein subunit alpha</fullName>
    </recommendedName>
</protein>
<dbReference type="AlphaFoldDB" id="A0A9W8ASC4"/>